<keyword evidence="10" id="KW-0812">Transmembrane</keyword>
<evidence type="ECO:0000313" key="13">
    <source>
        <dbReference type="EMBL" id="CAA7602375.1"/>
    </source>
</evidence>
<dbReference type="SMART" id="SM00740">
    <property type="entry name" value="PASTA"/>
    <property type="match status" value="3"/>
</dbReference>
<dbReference type="PROSITE" id="PS50011">
    <property type="entry name" value="PROTEIN_KINASE_DOM"/>
    <property type="match status" value="1"/>
</dbReference>
<name>A0A8S0Y3S9_9FIRM</name>
<dbReference type="InterPro" id="IPR011009">
    <property type="entry name" value="Kinase-like_dom_sf"/>
</dbReference>
<feature type="region of interest" description="Disordered" evidence="9">
    <location>
        <begin position="545"/>
        <end position="594"/>
    </location>
</feature>
<dbReference type="CDD" id="cd06577">
    <property type="entry name" value="PASTA_pknB"/>
    <property type="match status" value="3"/>
</dbReference>
<dbReference type="PANTHER" id="PTHR43289">
    <property type="entry name" value="MITOGEN-ACTIVATED PROTEIN KINASE KINASE KINASE 20-RELATED"/>
    <property type="match status" value="1"/>
</dbReference>
<evidence type="ECO:0000256" key="4">
    <source>
        <dbReference type="ARBA" id="ARBA00022741"/>
    </source>
</evidence>
<proteinExistence type="predicted"/>
<evidence type="ECO:0000313" key="15">
    <source>
        <dbReference type="Proteomes" id="UP001071230"/>
    </source>
</evidence>
<keyword evidence="5 13" id="KW-0418">Kinase</keyword>
<dbReference type="Proteomes" id="UP001071230">
    <property type="component" value="Unassembled WGS sequence"/>
</dbReference>
<evidence type="ECO:0000259" key="11">
    <source>
        <dbReference type="PROSITE" id="PS50011"/>
    </source>
</evidence>
<evidence type="ECO:0000256" key="10">
    <source>
        <dbReference type="SAM" id="Phobius"/>
    </source>
</evidence>
<dbReference type="Pfam" id="PF00069">
    <property type="entry name" value="Pkinase"/>
    <property type="match status" value="1"/>
</dbReference>
<dbReference type="SMART" id="SM00220">
    <property type="entry name" value="S_TKc"/>
    <property type="match status" value="1"/>
</dbReference>
<keyword evidence="3 14" id="KW-0808">Transferase</keyword>
<feature type="domain" description="PASTA" evidence="12">
    <location>
        <begin position="503"/>
        <end position="571"/>
    </location>
</feature>
<dbReference type="SUPFAM" id="SSF56112">
    <property type="entry name" value="Protein kinase-like (PK-like)"/>
    <property type="match status" value="1"/>
</dbReference>
<dbReference type="PROSITE" id="PS00108">
    <property type="entry name" value="PROTEIN_KINASE_ST"/>
    <property type="match status" value="1"/>
</dbReference>
<evidence type="ECO:0000256" key="5">
    <source>
        <dbReference type="ARBA" id="ARBA00022777"/>
    </source>
</evidence>
<dbReference type="EC" id="2.7.11.1" evidence="1"/>
<keyword evidence="15" id="KW-1185">Reference proteome</keyword>
<sequence>MGKIFGGRYEIRDKIGAGGMAIVYRAEDLLLNRIVTVKVLREQFAADEEFITRFRLEAQAAAGLSHPNIVSIYDVGHEGETEYIVMEYVQGHNLKEIIREHAPLSPGRSLYLVRQIARAIGHVHEHHVIHRDIKPHNILVTADDWARVTDFGIAQTAEATTLTHTGNIVGSVHYLSPEQARGEPSGEQSDLYSLGIILYELVTGKLPYDGETPIAVALKHVREHPESPRQLNPQVSPSLEAIIMRAIAKDPEQRYPSAQAFLADLDKIEAEQSVAGPNNLGNGFENGDIEKTQIHQGPTAGMMTGGGNGNPPAAPARLAHAGNALAARVRKTVLRRRFWVGLGAAAAVFLAALFWLHSYASAEEVTVPAVTGQTVTEAAAILGQSHLRLAREINRENSNEVAKNLIIQQEPAEKSLIKTGGDVRIWVSNGPANLTMPDVKDQDPPLSKDAALALIKGVGFINAPLFTYVPSPLVPSGAVIDQNPAPDTPWPANGKIRITLSSGLPALSMPDVIGMSSEEAESALTGTPYNLAVVIAVKDSPTYPRGAVMSTDPNPGNPVEQGTTATVIVSSGSEPEPPGSIPSDAHGHKKGPKP</sequence>
<feature type="transmembrane region" description="Helical" evidence="10">
    <location>
        <begin position="338"/>
        <end position="356"/>
    </location>
</feature>
<dbReference type="EMBL" id="LR746496">
    <property type="protein sequence ID" value="CAA7602375.1"/>
    <property type="molecule type" value="Genomic_DNA"/>
</dbReference>
<keyword evidence="6" id="KW-0067">ATP-binding</keyword>
<feature type="domain" description="PASTA" evidence="12">
    <location>
        <begin position="430"/>
        <end position="502"/>
    </location>
</feature>
<evidence type="ECO:0000313" key="14">
    <source>
        <dbReference type="EMBL" id="CEJ08390.1"/>
    </source>
</evidence>
<comment type="catalytic activity">
    <reaction evidence="7">
        <text>L-threonyl-[protein] + ATP = O-phospho-L-threonyl-[protein] + ADP + H(+)</text>
        <dbReference type="Rhea" id="RHEA:46608"/>
        <dbReference type="Rhea" id="RHEA-COMP:11060"/>
        <dbReference type="Rhea" id="RHEA-COMP:11605"/>
        <dbReference type="ChEBI" id="CHEBI:15378"/>
        <dbReference type="ChEBI" id="CHEBI:30013"/>
        <dbReference type="ChEBI" id="CHEBI:30616"/>
        <dbReference type="ChEBI" id="CHEBI:61977"/>
        <dbReference type="ChEBI" id="CHEBI:456216"/>
        <dbReference type="EC" id="2.7.11.1"/>
    </reaction>
</comment>
<keyword evidence="2" id="KW-0723">Serine/threonine-protein kinase</keyword>
<evidence type="ECO:0000256" key="8">
    <source>
        <dbReference type="ARBA" id="ARBA00048679"/>
    </source>
</evidence>
<dbReference type="FunFam" id="1.10.510.10:FF:000021">
    <property type="entry name" value="Serine/threonine protein kinase"/>
    <property type="match status" value="1"/>
</dbReference>
<dbReference type="InterPro" id="IPR000719">
    <property type="entry name" value="Prot_kinase_dom"/>
</dbReference>
<reference evidence="14" key="1">
    <citation type="submission" date="2014-11" db="EMBL/GenBank/DDBJ databases">
        <authorList>
            <person name="Hornung B.V."/>
        </authorList>
    </citation>
    <scope>NUCLEOTIDE SEQUENCE</scope>
    <source>
        <strain evidence="14">INE</strain>
    </source>
</reference>
<evidence type="ECO:0000256" key="9">
    <source>
        <dbReference type="SAM" id="MobiDB-lite"/>
    </source>
</evidence>
<evidence type="ECO:0000256" key="3">
    <source>
        <dbReference type="ARBA" id="ARBA00022679"/>
    </source>
</evidence>
<gene>
    <name evidence="14" type="ORF">DEACI_2866</name>
    <name evidence="13" type="ORF">DEACI_3049</name>
</gene>
<dbReference type="InterPro" id="IPR005543">
    <property type="entry name" value="PASTA_dom"/>
</dbReference>
<dbReference type="PROSITE" id="PS51178">
    <property type="entry name" value="PASTA"/>
    <property type="match status" value="3"/>
</dbReference>
<dbReference type="Proteomes" id="UP000836597">
    <property type="component" value="Chromosome"/>
</dbReference>
<dbReference type="Gene3D" id="1.10.510.10">
    <property type="entry name" value="Transferase(Phosphotransferase) domain 1"/>
    <property type="match status" value="1"/>
</dbReference>
<evidence type="ECO:0000256" key="7">
    <source>
        <dbReference type="ARBA" id="ARBA00047899"/>
    </source>
</evidence>
<dbReference type="NCBIfam" id="NF033483">
    <property type="entry name" value="PknB_PASTA_kin"/>
    <property type="match status" value="1"/>
</dbReference>
<dbReference type="GO" id="GO:0004674">
    <property type="term" value="F:protein serine/threonine kinase activity"/>
    <property type="evidence" value="ECO:0007669"/>
    <property type="project" value="UniProtKB-KW"/>
</dbReference>
<evidence type="ECO:0000256" key="6">
    <source>
        <dbReference type="ARBA" id="ARBA00022840"/>
    </source>
</evidence>
<keyword evidence="4" id="KW-0547">Nucleotide-binding</keyword>
<reference evidence="13" key="2">
    <citation type="submission" date="2020-01" db="EMBL/GenBank/DDBJ databases">
        <authorList>
            <person name="Hornung B."/>
        </authorList>
    </citation>
    <scope>NUCLEOTIDE SEQUENCE</scope>
    <source>
        <strain evidence="13">PacBioINE</strain>
    </source>
</reference>
<dbReference type="InterPro" id="IPR008271">
    <property type="entry name" value="Ser/Thr_kinase_AS"/>
</dbReference>
<dbReference type="EMBL" id="CDGJ01000081">
    <property type="protein sequence ID" value="CEJ08390.1"/>
    <property type="molecule type" value="Genomic_DNA"/>
</dbReference>
<dbReference type="Pfam" id="PF03793">
    <property type="entry name" value="PASTA"/>
    <property type="match status" value="3"/>
</dbReference>
<evidence type="ECO:0000256" key="2">
    <source>
        <dbReference type="ARBA" id="ARBA00022527"/>
    </source>
</evidence>
<dbReference type="CDD" id="cd14014">
    <property type="entry name" value="STKc_PknB_like"/>
    <property type="match status" value="1"/>
</dbReference>
<comment type="catalytic activity">
    <reaction evidence="8">
        <text>L-seryl-[protein] + ATP = O-phospho-L-seryl-[protein] + ADP + H(+)</text>
        <dbReference type="Rhea" id="RHEA:17989"/>
        <dbReference type="Rhea" id="RHEA-COMP:9863"/>
        <dbReference type="Rhea" id="RHEA-COMP:11604"/>
        <dbReference type="ChEBI" id="CHEBI:15378"/>
        <dbReference type="ChEBI" id="CHEBI:29999"/>
        <dbReference type="ChEBI" id="CHEBI:30616"/>
        <dbReference type="ChEBI" id="CHEBI:83421"/>
        <dbReference type="ChEBI" id="CHEBI:456216"/>
        <dbReference type="EC" id="2.7.11.1"/>
    </reaction>
</comment>
<dbReference type="KEGG" id="aacx:DEACI_3049"/>
<evidence type="ECO:0000256" key="1">
    <source>
        <dbReference type="ARBA" id="ARBA00012513"/>
    </source>
</evidence>
<keyword evidence="10" id="KW-0472">Membrane</keyword>
<dbReference type="AlphaFoldDB" id="A0A8S0Y3S9"/>
<evidence type="ECO:0000259" key="12">
    <source>
        <dbReference type="PROSITE" id="PS51178"/>
    </source>
</evidence>
<protein>
    <recommendedName>
        <fullName evidence="1">non-specific serine/threonine protein kinase</fullName>
        <ecNumber evidence="1">2.7.11.1</ecNumber>
    </recommendedName>
</protein>
<dbReference type="PANTHER" id="PTHR43289:SF34">
    <property type="entry name" value="SERINE_THREONINE-PROTEIN KINASE YBDM-RELATED"/>
    <property type="match status" value="1"/>
</dbReference>
<dbReference type="Gene3D" id="3.30.10.20">
    <property type="match status" value="3"/>
</dbReference>
<keyword evidence="10" id="KW-1133">Transmembrane helix</keyword>
<feature type="domain" description="Protein kinase" evidence="11">
    <location>
        <begin position="9"/>
        <end position="268"/>
    </location>
</feature>
<dbReference type="FunFam" id="3.30.200.20:FF:000035">
    <property type="entry name" value="Serine/threonine protein kinase Stk1"/>
    <property type="match status" value="1"/>
</dbReference>
<dbReference type="RefSeq" id="WP_240985752.1">
    <property type="nucleotide sequence ID" value="NZ_CDGJ01000081.1"/>
</dbReference>
<accession>A0A8S0Y3S9</accession>
<dbReference type="Gene3D" id="3.30.200.20">
    <property type="entry name" value="Phosphorylase Kinase, domain 1"/>
    <property type="match status" value="1"/>
</dbReference>
<organism evidence="13">
    <name type="scientific">Acididesulfobacillus acetoxydans</name>
    <dbReference type="NCBI Taxonomy" id="1561005"/>
    <lineage>
        <taxon>Bacteria</taxon>
        <taxon>Bacillati</taxon>
        <taxon>Bacillota</taxon>
        <taxon>Clostridia</taxon>
        <taxon>Eubacteriales</taxon>
        <taxon>Peptococcaceae</taxon>
        <taxon>Acididesulfobacillus</taxon>
    </lineage>
</organism>
<dbReference type="GO" id="GO:0005524">
    <property type="term" value="F:ATP binding"/>
    <property type="evidence" value="ECO:0007669"/>
    <property type="project" value="UniProtKB-KW"/>
</dbReference>
<feature type="domain" description="PASTA" evidence="12">
    <location>
        <begin position="361"/>
        <end position="429"/>
    </location>
</feature>